<reference evidence="1" key="1">
    <citation type="journal article" date="2014" name="Front. Microbiol.">
        <title>High frequency of phylogenetically diverse reductive dehalogenase-homologous genes in deep subseafloor sedimentary metagenomes.</title>
        <authorList>
            <person name="Kawai M."/>
            <person name="Futagami T."/>
            <person name="Toyoda A."/>
            <person name="Takaki Y."/>
            <person name="Nishi S."/>
            <person name="Hori S."/>
            <person name="Arai W."/>
            <person name="Tsubouchi T."/>
            <person name="Morono Y."/>
            <person name="Uchiyama I."/>
            <person name="Ito T."/>
            <person name="Fujiyama A."/>
            <person name="Inagaki F."/>
            <person name="Takami H."/>
        </authorList>
    </citation>
    <scope>NUCLEOTIDE SEQUENCE</scope>
    <source>
        <strain evidence="1">Expedition CK06-06</strain>
    </source>
</reference>
<accession>X1CG20</accession>
<dbReference type="AlphaFoldDB" id="X1CG20"/>
<organism evidence="1">
    <name type="scientific">marine sediment metagenome</name>
    <dbReference type="NCBI Taxonomy" id="412755"/>
    <lineage>
        <taxon>unclassified sequences</taxon>
        <taxon>metagenomes</taxon>
        <taxon>ecological metagenomes</taxon>
    </lineage>
</organism>
<name>X1CG20_9ZZZZ</name>
<comment type="caution">
    <text evidence="1">The sequence shown here is derived from an EMBL/GenBank/DDBJ whole genome shotgun (WGS) entry which is preliminary data.</text>
</comment>
<proteinExistence type="predicted"/>
<evidence type="ECO:0000313" key="1">
    <source>
        <dbReference type="EMBL" id="GAG92022.1"/>
    </source>
</evidence>
<sequence length="53" mass="5715">MPLCGPKFTISLVPFTELPLAALEIAVADPGPPTRRLTLFVQNTVSVILRPVN</sequence>
<dbReference type="EMBL" id="BART01026022">
    <property type="protein sequence ID" value="GAG92022.1"/>
    <property type="molecule type" value="Genomic_DNA"/>
</dbReference>
<gene>
    <name evidence="1" type="ORF">S01H4_46544</name>
</gene>
<protein>
    <submittedName>
        <fullName evidence="1">Uncharacterized protein</fullName>
    </submittedName>
</protein>